<accession>A0A166BSR6</accession>
<dbReference type="EMBL" id="KV417640">
    <property type="protein sequence ID" value="KZP12937.1"/>
    <property type="molecule type" value="Genomic_DNA"/>
</dbReference>
<dbReference type="Proteomes" id="UP000076532">
    <property type="component" value="Unassembled WGS sequence"/>
</dbReference>
<dbReference type="OrthoDB" id="424974at2759"/>
<proteinExistence type="predicted"/>
<feature type="compositionally biased region" description="Basic and acidic residues" evidence="1">
    <location>
        <begin position="361"/>
        <end position="370"/>
    </location>
</feature>
<feature type="region of interest" description="Disordered" evidence="1">
    <location>
        <begin position="351"/>
        <end position="379"/>
    </location>
</feature>
<keyword evidence="3" id="KW-1185">Reference proteome</keyword>
<dbReference type="STRING" id="436010.A0A166BSR6"/>
<evidence type="ECO:0000313" key="3">
    <source>
        <dbReference type="Proteomes" id="UP000076532"/>
    </source>
</evidence>
<protein>
    <submittedName>
        <fullName evidence="2">Uncharacterized protein</fullName>
    </submittedName>
</protein>
<feature type="region of interest" description="Disordered" evidence="1">
    <location>
        <begin position="513"/>
        <end position="544"/>
    </location>
</feature>
<name>A0A166BSR6_9AGAM</name>
<feature type="compositionally biased region" description="Polar residues" evidence="1">
    <location>
        <begin position="576"/>
        <end position="592"/>
    </location>
</feature>
<evidence type="ECO:0000256" key="1">
    <source>
        <dbReference type="SAM" id="MobiDB-lite"/>
    </source>
</evidence>
<dbReference type="CDD" id="cd12148">
    <property type="entry name" value="fungal_TF_MHR"/>
    <property type="match status" value="1"/>
</dbReference>
<sequence length="592" mass="65438">MVGVGGGKNNVNLAVDHYILVSLDDTAEAKTCGVFDSSSYGLVVYNKGIPCLKDRVKASTKTAAFNQISAPAQTAKSVFAKVKNVTTRSHFCPGFSTYTAFATTAPSNATSHFRPGSRCYTALATTRQLSTHPRTPTPHTMATVFNTTGTQGQGEVHNVNGSHVTIYTGPVYNYTICECNHVCRNHHAVDTADAWRTEPLSATEYYVAFLKFLLINLIWYINEVDTTAFEAEMEAYSNTLTRTDISKRAHAFKPIVKDRTAPCSQDDCDDPTDPRPKAICDGPMCEQPTQQRETVPTTSLELLTKHGGRFDSGLSSSGKDNEVTAGADINGLVHDPSSFAKLTGKASYRYNTNPNMLTPQKDVDSRKNADPEPVSGWDIRDAESLGMPADIVDLVDAFPMGLTDCRLNKSHFTDRNFLPTRSRGYELVELYYRNVSWMYDPIIRSDFMATVFDPIYGSNELPSVTHVHAHRMSILLIVVATGALYDKDPYATRLAHQYNVLVILQRDGEIQESIRTTSTPEEVPSEEEKVPKGQGMTAPAKGLTRNGELGWTEWIWGRGREAEKKSGGRDRKDQNSAEYAQQKQTTHTPPTF</sequence>
<reference evidence="2 3" key="1">
    <citation type="journal article" date="2016" name="Mol. Biol. Evol.">
        <title>Comparative Genomics of Early-Diverging Mushroom-Forming Fungi Provides Insights into the Origins of Lignocellulose Decay Capabilities.</title>
        <authorList>
            <person name="Nagy L.G."/>
            <person name="Riley R."/>
            <person name="Tritt A."/>
            <person name="Adam C."/>
            <person name="Daum C."/>
            <person name="Floudas D."/>
            <person name="Sun H."/>
            <person name="Yadav J.S."/>
            <person name="Pangilinan J."/>
            <person name="Larsson K.H."/>
            <person name="Matsuura K."/>
            <person name="Barry K."/>
            <person name="Labutti K."/>
            <person name="Kuo R."/>
            <person name="Ohm R.A."/>
            <person name="Bhattacharya S.S."/>
            <person name="Shirouzu T."/>
            <person name="Yoshinaga Y."/>
            <person name="Martin F.M."/>
            <person name="Grigoriev I.V."/>
            <person name="Hibbett D.S."/>
        </authorList>
    </citation>
    <scope>NUCLEOTIDE SEQUENCE [LARGE SCALE GENOMIC DNA]</scope>
    <source>
        <strain evidence="2 3">CBS 109695</strain>
    </source>
</reference>
<feature type="compositionally biased region" description="Basic and acidic residues" evidence="1">
    <location>
        <begin position="560"/>
        <end position="575"/>
    </location>
</feature>
<organism evidence="2 3">
    <name type="scientific">Athelia psychrophila</name>
    <dbReference type="NCBI Taxonomy" id="1759441"/>
    <lineage>
        <taxon>Eukaryota</taxon>
        <taxon>Fungi</taxon>
        <taxon>Dikarya</taxon>
        <taxon>Basidiomycota</taxon>
        <taxon>Agaricomycotina</taxon>
        <taxon>Agaricomycetes</taxon>
        <taxon>Agaricomycetidae</taxon>
        <taxon>Atheliales</taxon>
        <taxon>Atheliaceae</taxon>
        <taxon>Athelia</taxon>
    </lineage>
</organism>
<feature type="region of interest" description="Disordered" evidence="1">
    <location>
        <begin position="560"/>
        <end position="592"/>
    </location>
</feature>
<gene>
    <name evidence="2" type="ORF">FIBSPDRAFT_984176</name>
</gene>
<evidence type="ECO:0000313" key="2">
    <source>
        <dbReference type="EMBL" id="KZP12937.1"/>
    </source>
</evidence>
<dbReference type="AlphaFoldDB" id="A0A166BSR6"/>